<evidence type="ECO:0000313" key="3">
    <source>
        <dbReference type="Proteomes" id="UP000594759"/>
    </source>
</evidence>
<dbReference type="RefSeq" id="WP_196098349.1">
    <property type="nucleotide sequence ID" value="NZ_CP064939.1"/>
</dbReference>
<dbReference type="InterPro" id="IPR017850">
    <property type="entry name" value="Alkaline_phosphatase_core_sf"/>
</dbReference>
<dbReference type="InterPro" id="IPR013320">
    <property type="entry name" value="ConA-like_dom_sf"/>
</dbReference>
<dbReference type="SUPFAM" id="SSF49899">
    <property type="entry name" value="Concanavalin A-like lectins/glucanases"/>
    <property type="match status" value="1"/>
</dbReference>
<dbReference type="Pfam" id="PF01663">
    <property type="entry name" value="Phosphodiest"/>
    <property type="match status" value="1"/>
</dbReference>
<gene>
    <name evidence="2" type="ORF">IZT61_17675</name>
</gene>
<evidence type="ECO:0000256" key="1">
    <source>
        <dbReference type="SAM" id="Phobius"/>
    </source>
</evidence>
<evidence type="ECO:0000313" key="2">
    <source>
        <dbReference type="EMBL" id="QPH38874.1"/>
    </source>
</evidence>
<name>A0A7U3Q5D6_9SPHI</name>
<reference evidence="2 3" key="1">
    <citation type="submission" date="2020-11" db="EMBL/GenBank/DDBJ databases">
        <title>Pedobacter endophytica, an endophytic bacteria isolated form Carex pumila.</title>
        <authorList>
            <person name="Peng Y."/>
            <person name="Jiang L."/>
            <person name="Lee J."/>
        </authorList>
    </citation>
    <scope>NUCLEOTIDE SEQUENCE [LARGE SCALE GENOMIC DNA]</scope>
    <source>
        <strain evidence="2 3">JBR3-12</strain>
    </source>
</reference>
<dbReference type="AlphaFoldDB" id="A0A7U3Q5D6"/>
<dbReference type="Proteomes" id="UP000594759">
    <property type="component" value="Chromosome"/>
</dbReference>
<dbReference type="GO" id="GO:0004553">
    <property type="term" value="F:hydrolase activity, hydrolyzing O-glycosyl compounds"/>
    <property type="evidence" value="ECO:0007669"/>
    <property type="project" value="UniProtKB-ARBA"/>
</dbReference>
<protein>
    <submittedName>
        <fullName evidence="2">DUF4983 domain-containing protein</fullName>
    </submittedName>
</protein>
<keyword evidence="1" id="KW-1133">Transmembrane helix</keyword>
<organism evidence="2 3">
    <name type="scientific">Pedobacter endophyticus</name>
    <dbReference type="NCBI Taxonomy" id="2789740"/>
    <lineage>
        <taxon>Bacteria</taxon>
        <taxon>Pseudomonadati</taxon>
        <taxon>Bacteroidota</taxon>
        <taxon>Sphingobacteriia</taxon>
        <taxon>Sphingobacteriales</taxon>
        <taxon>Sphingobacteriaceae</taxon>
        <taxon>Pedobacter</taxon>
    </lineage>
</organism>
<accession>A0A7U3Q5D6</accession>
<proteinExistence type="predicted"/>
<dbReference type="KEGG" id="pex:IZT61_17675"/>
<keyword evidence="1" id="KW-0812">Transmembrane</keyword>
<dbReference type="GO" id="GO:0005975">
    <property type="term" value="P:carbohydrate metabolic process"/>
    <property type="evidence" value="ECO:0007669"/>
    <property type="project" value="UniProtKB-ARBA"/>
</dbReference>
<sequence>MKKLDKKQSLTWVRGIGLLSLFVMLVFISSCNRDFENTLQQEYPNDTANVKDGKHKVLYLILDGVRGSAIKTLNPPNLGQIVRKSIYNYDGLIETKSNAVTNALGWATSLTGVTSDKHKVATDDFANNQLTAYPTLFTRLKQANPGLRTASIAATAAFNSNLAVDATAKVDGQNDDAKVKDGVIAELKRDDANLVVAQFHSADVAGEMDGYTDSSPAYVSAIEQLDTYIGDIITALRARSTFANEEWMVVITSNKGGVIPPQPGDEDLGAFGQAIRNTFTIFYNPKFLAQFIPKPEVNSIPFSGSAPRLLSNANTRNVLSAGNNTTFGNFGTSGDYTLIFKVRADHASVGGYPPIMGKTVNFKTNNSGWVIFTNGNDWNFKANGTQQFGGPPSGTNRSFRDGIWHTIAIVIYKEGNNRRVKGYQDGKLVGSPFTVTVNMSSTTPFTLGNIPTAESTVGDLNILLREVALYDVAMPEATLLKYMRKTEVLPTDPNHADLIAYYPLNEGSGDTVTDQSGKGAPTLKFSRAENWSSFLDTSPWLSPPVTDAAYGVVINNADIATQIYQWIGVTPPSSWELDGKVWRLLYTDIRNN</sequence>
<keyword evidence="1" id="KW-0472">Membrane</keyword>
<dbReference type="PROSITE" id="PS51257">
    <property type="entry name" value="PROKAR_LIPOPROTEIN"/>
    <property type="match status" value="1"/>
</dbReference>
<keyword evidence="3" id="KW-1185">Reference proteome</keyword>
<feature type="transmembrane region" description="Helical" evidence="1">
    <location>
        <begin position="12"/>
        <end position="30"/>
    </location>
</feature>
<dbReference type="SUPFAM" id="SSF53649">
    <property type="entry name" value="Alkaline phosphatase-like"/>
    <property type="match status" value="1"/>
</dbReference>
<dbReference type="Gene3D" id="3.40.720.10">
    <property type="entry name" value="Alkaline Phosphatase, subunit A"/>
    <property type="match status" value="1"/>
</dbReference>
<dbReference type="Gene3D" id="2.60.120.200">
    <property type="match status" value="1"/>
</dbReference>
<dbReference type="EMBL" id="CP064939">
    <property type="protein sequence ID" value="QPH38874.1"/>
    <property type="molecule type" value="Genomic_DNA"/>
</dbReference>
<dbReference type="InterPro" id="IPR002591">
    <property type="entry name" value="Phosphodiest/P_Trfase"/>
</dbReference>